<evidence type="ECO:0000256" key="7">
    <source>
        <dbReference type="RuleBase" id="RU000382"/>
    </source>
</evidence>
<comment type="cofactor">
    <cofactor evidence="1 6 7">
        <name>pyridoxal 5'-phosphate</name>
        <dbReference type="ChEBI" id="CHEBI:597326"/>
    </cofactor>
</comment>
<dbReference type="InterPro" id="IPR015422">
    <property type="entry name" value="PyrdxlP-dep_Trfase_small"/>
</dbReference>
<dbReference type="SUPFAM" id="SSF53383">
    <property type="entry name" value="PLP-dependent transferases"/>
    <property type="match status" value="1"/>
</dbReference>
<evidence type="ECO:0000256" key="6">
    <source>
        <dbReference type="PIRSR" id="PIRSR602129-50"/>
    </source>
</evidence>
<evidence type="ECO:0000256" key="3">
    <source>
        <dbReference type="ARBA" id="ARBA00022793"/>
    </source>
</evidence>
<dbReference type="InterPro" id="IPR010977">
    <property type="entry name" value="Aromatic_deC"/>
</dbReference>
<accession>A0A542E7L9</accession>
<dbReference type="RefSeq" id="WP_141858237.1">
    <property type="nucleotide sequence ID" value="NZ_BAAAKA010000025.1"/>
</dbReference>
<sequence length="463" mass="49768">MVDWEGPLTEAYERATTYLAGLPERRVGPRADAAELRASLGGALPDGPTEPREVVARLAAGVEDGLLPSGSGRFFGFVFGGATPASLAADWLTTAWDQNAGLYAASPAAAVVEEITARWLNELFGLPLGTSVGFVTGAQMANFTGLAAARHEVLRRAGWDVERQGLIGAPRVRVLAGAERHDTVDRALRFLGFGTDCIEPIAVDGQGRMRPDALAAVLRDDNAMLPTIVCAQVGNVNTGAFDSVREVCGPAHERGAWVHVDGTFGLWAAVSERLEGLVDGIELADSWATDAHKWLNVPYDSGLVFCAHPEAHRAAMSVRAAYLIQDEDGERDPLDYNPEFSRRARGIPVYAAIRALGRSGIAEIVDRCHAMAIRFAAALRDGGADVLNDVVLNQVLVRFGDDDAITRQVVKDVQDEGTCWMSGTTWQGRAAMRISVTNWTTGPDDIDRSAATVLKIRDQLIRD</sequence>
<organism evidence="8 9">
    <name type="scientific">Kribbella jejuensis</name>
    <dbReference type="NCBI Taxonomy" id="236068"/>
    <lineage>
        <taxon>Bacteria</taxon>
        <taxon>Bacillati</taxon>
        <taxon>Actinomycetota</taxon>
        <taxon>Actinomycetes</taxon>
        <taxon>Propionibacteriales</taxon>
        <taxon>Kribbellaceae</taxon>
        <taxon>Kribbella</taxon>
    </lineage>
</organism>
<keyword evidence="9" id="KW-1185">Reference proteome</keyword>
<dbReference type="PANTHER" id="PTHR11999:SF70">
    <property type="entry name" value="MIP05841P"/>
    <property type="match status" value="1"/>
</dbReference>
<reference evidence="8 9" key="1">
    <citation type="submission" date="2019-06" db="EMBL/GenBank/DDBJ databases">
        <title>Sequencing the genomes of 1000 actinobacteria strains.</title>
        <authorList>
            <person name="Klenk H.-P."/>
        </authorList>
    </citation>
    <scope>NUCLEOTIDE SEQUENCE [LARGE SCALE GENOMIC DNA]</scope>
    <source>
        <strain evidence="8 9">DSM 17305</strain>
    </source>
</reference>
<keyword evidence="4 6" id="KW-0663">Pyridoxal phosphate</keyword>
<dbReference type="AlphaFoldDB" id="A0A542E7L9"/>
<protein>
    <submittedName>
        <fullName evidence="8">Glutamate/tyrosine decarboxylase-like PLP-dependent enzyme</fullName>
    </submittedName>
</protein>
<evidence type="ECO:0000256" key="5">
    <source>
        <dbReference type="ARBA" id="ARBA00023239"/>
    </source>
</evidence>
<keyword evidence="3" id="KW-0210">Decarboxylase</keyword>
<feature type="modified residue" description="N6-(pyridoxal phosphate)lysine" evidence="6">
    <location>
        <position position="293"/>
    </location>
</feature>
<dbReference type="GO" id="GO:0019752">
    <property type="term" value="P:carboxylic acid metabolic process"/>
    <property type="evidence" value="ECO:0007669"/>
    <property type="project" value="InterPro"/>
</dbReference>
<gene>
    <name evidence="8" type="ORF">FB475_4178</name>
</gene>
<evidence type="ECO:0000256" key="2">
    <source>
        <dbReference type="ARBA" id="ARBA00009533"/>
    </source>
</evidence>
<dbReference type="EMBL" id="VFMM01000002">
    <property type="protein sequence ID" value="TQJ11269.1"/>
    <property type="molecule type" value="Genomic_DNA"/>
</dbReference>
<comment type="caution">
    <text evidence="8">The sequence shown here is derived from an EMBL/GenBank/DDBJ whole genome shotgun (WGS) entry which is preliminary data.</text>
</comment>
<name>A0A542E7L9_9ACTN</name>
<dbReference type="Gene3D" id="3.90.1150.10">
    <property type="entry name" value="Aspartate Aminotransferase, domain 1"/>
    <property type="match status" value="1"/>
</dbReference>
<dbReference type="OrthoDB" id="3335676at2"/>
<dbReference type="PANTHER" id="PTHR11999">
    <property type="entry name" value="GROUP II PYRIDOXAL-5-PHOSPHATE DECARBOXYLASE"/>
    <property type="match status" value="1"/>
</dbReference>
<dbReference type="Pfam" id="PF00282">
    <property type="entry name" value="Pyridoxal_deC"/>
    <property type="match status" value="1"/>
</dbReference>
<evidence type="ECO:0000313" key="9">
    <source>
        <dbReference type="Proteomes" id="UP000316298"/>
    </source>
</evidence>
<dbReference type="GO" id="GO:0030170">
    <property type="term" value="F:pyridoxal phosphate binding"/>
    <property type="evidence" value="ECO:0007669"/>
    <property type="project" value="InterPro"/>
</dbReference>
<dbReference type="Proteomes" id="UP000316298">
    <property type="component" value="Unassembled WGS sequence"/>
</dbReference>
<evidence type="ECO:0000313" key="8">
    <source>
        <dbReference type="EMBL" id="TQJ11269.1"/>
    </source>
</evidence>
<dbReference type="InterPro" id="IPR015421">
    <property type="entry name" value="PyrdxlP-dep_Trfase_major"/>
</dbReference>
<dbReference type="InterPro" id="IPR015424">
    <property type="entry name" value="PyrdxlP-dep_Trfase"/>
</dbReference>
<evidence type="ECO:0000256" key="4">
    <source>
        <dbReference type="ARBA" id="ARBA00022898"/>
    </source>
</evidence>
<dbReference type="InterPro" id="IPR002129">
    <property type="entry name" value="PyrdxlP-dep_de-COase"/>
</dbReference>
<evidence type="ECO:0000256" key="1">
    <source>
        <dbReference type="ARBA" id="ARBA00001933"/>
    </source>
</evidence>
<keyword evidence="5 7" id="KW-0456">Lyase</keyword>
<dbReference type="Gene3D" id="3.40.640.10">
    <property type="entry name" value="Type I PLP-dependent aspartate aminotransferase-like (Major domain)"/>
    <property type="match status" value="1"/>
</dbReference>
<comment type="similarity">
    <text evidence="2 7">Belongs to the group II decarboxylase family.</text>
</comment>
<proteinExistence type="inferred from homology"/>
<dbReference type="GO" id="GO:0004058">
    <property type="term" value="F:aromatic-L-amino-acid decarboxylase activity"/>
    <property type="evidence" value="ECO:0007669"/>
    <property type="project" value="UniProtKB-ARBA"/>
</dbReference>